<evidence type="ECO:0000313" key="3">
    <source>
        <dbReference type="EMBL" id="MBI6872690.1"/>
    </source>
</evidence>
<keyword evidence="1" id="KW-0812">Transmembrane</keyword>
<comment type="caution">
    <text evidence="3">The sequence shown here is derived from an EMBL/GenBank/DDBJ whole genome shotgun (WGS) entry which is preliminary data.</text>
</comment>
<accession>A0A934HQX9</accession>
<gene>
    <name evidence="3" type="ORF">I6U51_08190</name>
</gene>
<sequence>MQSRRVGTLTLGIVLISIGVIFFLSTFFNLSFEKEILKFWPLILISLGIEILVLNSLAVRQKLYVKYDLISLFLIVVVLFLSFGTYAFSNFVLSKSFYHQIM</sequence>
<feature type="transmembrane region" description="Helical" evidence="1">
    <location>
        <begin position="39"/>
        <end position="58"/>
    </location>
</feature>
<dbReference type="Pfam" id="PF18917">
    <property type="entry name" value="LiaI-LiaF-like_TM1"/>
    <property type="match status" value="1"/>
</dbReference>
<proteinExistence type="predicted"/>
<dbReference type="AlphaFoldDB" id="A0A934HQX9"/>
<reference evidence="3" key="1">
    <citation type="submission" date="2020-12" db="EMBL/GenBank/DDBJ databases">
        <title>Clostridium thailandense sp. nov., a novel acetogenic bacterium isolated from peat land soil in Thailand.</title>
        <authorList>
            <person name="Chaikitkaew S."/>
            <person name="Birkeland N.K."/>
        </authorList>
    </citation>
    <scope>NUCLEOTIDE SEQUENCE</scope>
    <source>
        <strain evidence="3">DSM 17425</strain>
    </source>
</reference>
<feature type="transmembrane region" description="Helical" evidence="1">
    <location>
        <begin position="6"/>
        <end position="27"/>
    </location>
</feature>
<name>A0A934HQX9_9CLOT</name>
<feature type="transmembrane region" description="Helical" evidence="1">
    <location>
        <begin position="70"/>
        <end position="93"/>
    </location>
</feature>
<dbReference type="EMBL" id="JAEEGB010000007">
    <property type="protein sequence ID" value="MBI6872690.1"/>
    <property type="molecule type" value="Genomic_DNA"/>
</dbReference>
<evidence type="ECO:0000256" key="1">
    <source>
        <dbReference type="SAM" id="Phobius"/>
    </source>
</evidence>
<organism evidence="3 4">
    <name type="scientific">Clostridium aciditolerans</name>
    <dbReference type="NCBI Taxonomy" id="339861"/>
    <lineage>
        <taxon>Bacteria</taxon>
        <taxon>Bacillati</taxon>
        <taxon>Bacillota</taxon>
        <taxon>Clostridia</taxon>
        <taxon>Eubacteriales</taxon>
        <taxon>Clostridiaceae</taxon>
        <taxon>Clostridium</taxon>
    </lineage>
</organism>
<feature type="domain" description="LiaI-LiaF-like transmembrane region" evidence="2">
    <location>
        <begin position="9"/>
        <end position="52"/>
    </location>
</feature>
<keyword evidence="1" id="KW-0472">Membrane</keyword>
<dbReference type="InterPro" id="IPR043726">
    <property type="entry name" value="LiaI-LiaF-like_TM1"/>
</dbReference>
<evidence type="ECO:0000259" key="2">
    <source>
        <dbReference type="Pfam" id="PF18917"/>
    </source>
</evidence>
<protein>
    <recommendedName>
        <fullName evidence="2">LiaI-LiaF-like transmembrane region domain-containing protein</fullName>
    </recommendedName>
</protein>
<evidence type="ECO:0000313" key="4">
    <source>
        <dbReference type="Proteomes" id="UP000622687"/>
    </source>
</evidence>
<keyword evidence="1" id="KW-1133">Transmembrane helix</keyword>
<dbReference type="RefSeq" id="WP_211142182.1">
    <property type="nucleotide sequence ID" value="NZ_JAEEGB010000007.1"/>
</dbReference>
<keyword evidence="4" id="KW-1185">Reference proteome</keyword>
<dbReference type="Proteomes" id="UP000622687">
    <property type="component" value="Unassembled WGS sequence"/>
</dbReference>